<gene>
    <name evidence="2" type="ORF">AORI_3772</name>
</gene>
<accession>R4T5R6</accession>
<evidence type="ECO:0000313" key="3">
    <source>
        <dbReference type="Proteomes" id="UP000013968"/>
    </source>
</evidence>
<evidence type="ECO:0000313" key="2">
    <source>
        <dbReference type="EMBL" id="AGM06357.1"/>
    </source>
</evidence>
<protein>
    <submittedName>
        <fullName evidence="2">Uncharacterized protein</fullName>
    </submittedName>
</protein>
<reference evidence="2 3" key="1">
    <citation type="journal article" date="2013" name="BMC Genomics">
        <title>ContigScape: a Cytoscape plugin facilitating microbial genome gap closing.</title>
        <authorList>
            <person name="Tang B."/>
            <person name="Wang Q."/>
            <person name="Yang M."/>
            <person name="Xie F."/>
            <person name="Zhu Y."/>
            <person name="Zhuo Y."/>
            <person name="Wang S."/>
            <person name="Gao H."/>
            <person name="Ding X."/>
            <person name="Zhang L."/>
            <person name="Zhao G."/>
            <person name="Zheng H."/>
        </authorList>
    </citation>
    <scope>NUCLEOTIDE SEQUENCE [LARGE SCALE GENOMIC DNA]</scope>
    <source>
        <strain evidence="2 3">HCCB10007</strain>
    </source>
</reference>
<evidence type="ECO:0000256" key="1">
    <source>
        <dbReference type="SAM" id="MobiDB-lite"/>
    </source>
</evidence>
<dbReference type="PATRIC" id="fig|1156913.3.peg.3854"/>
<dbReference type="Proteomes" id="UP000013968">
    <property type="component" value="Chromosome"/>
</dbReference>
<dbReference type="EMBL" id="CP003410">
    <property type="protein sequence ID" value="AGM06357.1"/>
    <property type="molecule type" value="Genomic_DNA"/>
</dbReference>
<dbReference type="AlphaFoldDB" id="R4T5R6"/>
<dbReference type="HOGENOM" id="CLU_2950043_0_0_11"/>
<name>R4T5R6_9PSEU</name>
<feature type="region of interest" description="Disordered" evidence="1">
    <location>
        <begin position="34"/>
        <end position="59"/>
    </location>
</feature>
<keyword evidence="3" id="KW-1185">Reference proteome</keyword>
<proteinExistence type="predicted"/>
<sequence>MRERRHVSPPVVGWSRAGLMLVRLDGRPAALRRSARERKTINPRVPHPVLPPRNTAQHG</sequence>
<dbReference type="KEGG" id="aoi:AORI_3772"/>
<organism evidence="2 3">
    <name type="scientific">Amycolatopsis keratiniphila</name>
    <dbReference type="NCBI Taxonomy" id="129921"/>
    <lineage>
        <taxon>Bacteria</taxon>
        <taxon>Bacillati</taxon>
        <taxon>Actinomycetota</taxon>
        <taxon>Actinomycetes</taxon>
        <taxon>Pseudonocardiales</taxon>
        <taxon>Pseudonocardiaceae</taxon>
        <taxon>Amycolatopsis</taxon>
        <taxon>Amycolatopsis japonica group</taxon>
    </lineage>
</organism>